<protein>
    <recommendedName>
        <fullName evidence="1">CBS domain-containing protein</fullName>
    </recommendedName>
</protein>
<evidence type="ECO:0000313" key="3">
    <source>
        <dbReference type="Proteomes" id="UP001429357"/>
    </source>
</evidence>
<dbReference type="SUPFAM" id="SSF54631">
    <property type="entry name" value="CBS-domain pair"/>
    <property type="match status" value="1"/>
</dbReference>
<dbReference type="RefSeq" id="WP_161869247.1">
    <property type="nucleotide sequence ID" value="NZ_JAQFAM010000003.1"/>
</dbReference>
<dbReference type="InterPro" id="IPR046342">
    <property type="entry name" value="CBS_dom_sf"/>
</dbReference>
<reference evidence="3" key="1">
    <citation type="submission" date="2016-06" db="EMBL/GenBank/DDBJ databases">
        <title>Four novel species of enterococci isolated from chicken manure.</title>
        <authorList>
            <person name="Van Tyne D."/>
        </authorList>
    </citation>
    <scope>NUCLEOTIDE SEQUENCE [LARGE SCALE GENOMIC DNA]</scope>
    <source>
        <strain evidence="3">JM9A</strain>
    </source>
</reference>
<organism evidence="2 3">
    <name type="scientific">Enterococcus diestrammenae</name>
    <dbReference type="NCBI Taxonomy" id="1155073"/>
    <lineage>
        <taxon>Bacteria</taxon>
        <taxon>Bacillati</taxon>
        <taxon>Bacillota</taxon>
        <taxon>Bacilli</taxon>
        <taxon>Lactobacillales</taxon>
        <taxon>Enterococcaceae</taxon>
        <taxon>Enterococcus</taxon>
    </lineage>
</organism>
<dbReference type="Gene3D" id="3.10.580.10">
    <property type="entry name" value="CBS-domain"/>
    <property type="match status" value="1"/>
</dbReference>
<dbReference type="InterPro" id="IPR000644">
    <property type="entry name" value="CBS_dom"/>
</dbReference>
<name>A0ABV0F4Q5_9ENTE</name>
<dbReference type="Pfam" id="PF00571">
    <property type="entry name" value="CBS"/>
    <property type="match status" value="1"/>
</dbReference>
<feature type="domain" description="CBS" evidence="1">
    <location>
        <begin position="111"/>
        <end position="146"/>
    </location>
</feature>
<accession>A0ABV0F4Q5</accession>
<comment type="caution">
    <text evidence="2">The sequence shown here is derived from an EMBL/GenBank/DDBJ whole genome shotgun (WGS) entry which is preliminary data.</text>
</comment>
<dbReference type="EMBL" id="MAEI02000001">
    <property type="protein sequence ID" value="MEO1781958.1"/>
    <property type="molecule type" value="Genomic_DNA"/>
</dbReference>
<reference evidence="2 3" key="2">
    <citation type="submission" date="2024-02" db="EMBL/GenBank/DDBJ databases">
        <title>The Genome Sequence of Enterococcus diestrammenae JM9A.</title>
        <authorList>
            <person name="Earl A."/>
            <person name="Manson A."/>
            <person name="Gilmore M."/>
            <person name="Sanders J."/>
            <person name="Shea T."/>
            <person name="Howe W."/>
            <person name="Livny J."/>
            <person name="Cuomo C."/>
            <person name="Neafsey D."/>
            <person name="Birren B."/>
        </authorList>
    </citation>
    <scope>NUCLEOTIDE SEQUENCE [LARGE SCALE GENOMIC DNA]</scope>
    <source>
        <strain evidence="2 3">JM9A</strain>
    </source>
</reference>
<gene>
    <name evidence="2" type="ORF">BAU18_001551</name>
</gene>
<dbReference type="Proteomes" id="UP001429357">
    <property type="component" value="Unassembled WGS sequence"/>
</dbReference>
<evidence type="ECO:0000313" key="2">
    <source>
        <dbReference type="EMBL" id="MEO1781958.1"/>
    </source>
</evidence>
<proteinExistence type="predicted"/>
<sequence>MAERAEQFLASFNRIEKWMQDELGNPHNMGFSELVRRLDKQHNPEISNAADDLLQMARLRNAIVHDQVDEDFVIAEPNEWTVKRITEIEQHLTKPEHVLPKFAKRVTGFEDTLPITEILETIAKKGYSQFPLYHQGQFKGLITLRALGYWFARESLKGDIHLEGRIAADLILKDGKSTNYRFVSGEALIIEVKQFFENDPLLEAVLITKNGDPNGNLVGIIRPRDLFHKKERNGQ</sequence>
<keyword evidence="3" id="KW-1185">Reference proteome</keyword>
<evidence type="ECO:0000259" key="1">
    <source>
        <dbReference type="Pfam" id="PF00571"/>
    </source>
</evidence>